<dbReference type="InterPro" id="IPR050555">
    <property type="entry name" value="Bact_Solute-Bind_Prot2"/>
</dbReference>
<dbReference type="Pfam" id="PF13407">
    <property type="entry name" value="Peripla_BP_4"/>
    <property type="match status" value="1"/>
</dbReference>
<name>A0ABU2Z0Y5_9ACTN</name>
<accession>A0ABU2Z0Y5</accession>
<comment type="subcellular location">
    <subcellularLocation>
        <location evidence="1">Cell envelope</location>
    </subcellularLocation>
</comment>
<evidence type="ECO:0000313" key="7">
    <source>
        <dbReference type="Proteomes" id="UP001180737"/>
    </source>
</evidence>
<dbReference type="SUPFAM" id="SSF53822">
    <property type="entry name" value="Periplasmic binding protein-like I"/>
    <property type="match status" value="1"/>
</dbReference>
<sequence length="426" mass="45324">MTMGKQACVRSRKTRQRLTITAVAAILALTACSSTTASNSADNAGSTDASPGSSAPVDEKAVATTIKRMFLKDIALETMDPVVQEAMKTAAVKFTPKMESKLQECLTKNVCETGTGSLTIGFPNDNINPWRQTFRAELTAQAISSGQVSRVIYSLGSDVASYLANFKSMIAQRPDIIVMDTIWGAAVLPVVQQAKAAGITVVQVETPVPDAVAKAVDVYAPADLCGAYTDGAKQVAQMVGKPGSYGLYTGVPGNASAAAWQPCLEKGLKDADWRKSIEGFTQWTPQGMTQAGNSLFASGRDPEAVAYDYTLEYFLAPYLKADRTPPILMSDVVNYAFLKQFKEAQEDGVKATAFVANSRVWYGRIGVTAGIMAKQGQKVDHEVSIPYPMVDISEVMPTYDPAMPANAPVPTLFNAKQAAAVLAAGS</sequence>
<dbReference type="RefSeq" id="WP_033530216.1">
    <property type="nucleotide sequence ID" value="NZ_JAVRFJ010000020.1"/>
</dbReference>
<protein>
    <submittedName>
        <fullName evidence="6">Substrate-binding domain-containing protein</fullName>
    </submittedName>
</protein>
<evidence type="ECO:0000256" key="4">
    <source>
        <dbReference type="SAM" id="SignalP"/>
    </source>
</evidence>
<feature type="chain" id="PRO_5047179574" evidence="4">
    <location>
        <begin position="38"/>
        <end position="426"/>
    </location>
</feature>
<proteinExistence type="inferred from homology"/>
<dbReference type="Proteomes" id="UP001180737">
    <property type="component" value="Unassembled WGS sequence"/>
</dbReference>
<dbReference type="InterPro" id="IPR028082">
    <property type="entry name" value="Peripla_BP_I"/>
</dbReference>
<feature type="signal peptide" evidence="4">
    <location>
        <begin position="1"/>
        <end position="37"/>
    </location>
</feature>
<dbReference type="InterPro" id="IPR025997">
    <property type="entry name" value="SBP_2_dom"/>
</dbReference>
<dbReference type="EMBL" id="JAVRFJ010000020">
    <property type="protein sequence ID" value="MDT0570248.1"/>
    <property type="molecule type" value="Genomic_DNA"/>
</dbReference>
<feature type="compositionally biased region" description="Low complexity" evidence="3">
    <location>
        <begin position="36"/>
        <end position="50"/>
    </location>
</feature>
<dbReference type="PANTHER" id="PTHR30036">
    <property type="entry name" value="D-XYLOSE-BINDING PERIPLASMIC PROTEIN"/>
    <property type="match status" value="1"/>
</dbReference>
<feature type="domain" description="Periplasmic binding protein" evidence="5">
    <location>
        <begin position="124"/>
        <end position="377"/>
    </location>
</feature>
<evidence type="ECO:0000256" key="3">
    <source>
        <dbReference type="SAM" id="MobiDB-lite"/>
    </source>
</evidence>
<dbReference type="PROSITE" id="PS51257">
    <property type="entry name" value="PROKAR_LIPOPROTEIN"/>
    <property type="match status" value="1"/>
</dbReference>
<comment type="similarity">
    <text evidence="2">Belongs to the bacterial solute-binding protein 2 family.</text>
</comment>
<keyword evidence="4" id="KW-0732">Signal</keyword>
<keyword evidence="7" id="KW-1185">Reference proteome</keyword>
<gene>
    <name evidence="6" type="ORF">RM704_22700</name>
</gene>
<reference evidence="6" key="1">
    <citation type="submission" date="2024-05" db="EMBL/GenBank/DDBJ databases">
        <title>30 novel species of actinomycetes from the DSMZ collection.</title>
        <authorList>
            <person name="Nouioui I."/>
        </authorList>
    </citation>
    <scope>NUCLEOTIDE SEQUENCE</scope>
    <source>
        <strain evidence="6">DSM 3412</strain>
    </source>
</reference>
<feature type="region of interest" description="Disordered" evidence="3">
    <location>
        <begin position="36"/>
        <end position="58"/>
    </location>
</feature>
<dbReference type="Gene3D" id="3.40.50.2300">
    <property type="match status" value="2"/>
</dbReference>
<evidence type="ECO:0000256" key="2">
    <source>
        <dbReference type="ARBA" id="ARBA00007639"/>
    </source>
</evidence>
<evidence type="ECO:0000259" key="5">
    <source>
        <dbReference type="Pfam" id="PF13407"/>
    </source>
</evidence>
<evidence type="ECO:0000256" key="1">
    <source>
        <dbReference type="ARBA" id="ARBA00004196"/>
    </source>
</evidence>
<evidence type="ECO:0000313" key="6">
    <source>
        <dbReference type="EMBL" id="MDT0570248.1"/>
    </source>
</evidence>
<dbReference type="PANTHER" id="PTHR30036:SF7">
    <property type="entry name" value="ABC TRANSPORTER PERIPLASMIC-BINDING PROTEIN YPHF"/>
    <property type="match status" value="1"/>
</dbReference>
<organism evidence="6 7">
    <name type="scientific">Streptomyces gottesmaniae</name>
    <dbReference type="NCBI Taxonomy" id="3075518"/>
    <lineage>
        <taxon>Bacteria</taxon>
        <taxon>Bacillati</taxon>
        <taxon>Actinomycetota</taxon>
        <taxon>Actinomycetes</taxon>
        <taxon>Kitasatosporales</taxon>
        <taxon>Streptomycetaceae</taxon>
        <taxon>Streptomyces</taxon>
    </lineage>
</organism>
<comment type="caution">
    <text evidence="6">The sequence shown here is derived from an EMBL/GenBank/DDBJ whole genome shotgun (WGS) entry which is preliminary data.</text>
</comment>